<feature type="transmembrane region" description="Helical" evidence="2">
    <location>
        <begin position="6"/>
        <end position="26"/>
    </location>
</feature>
<feature type="region of interest" description="Disordered" evidence="1">
    <location>
        <begin position="32"/>
        <end position="254"/>
    </location>
</feature>
<evidence type="ECO:0000256" key="2">
    <source>
        <dbReference type="SAM" id="Phobius"/>
    </source>
</evidence>
<name>A0A7E4W6N1_PANRE</name>
<accession>A0A7E4W6N1</accession>
<reference evidence="3" key="1">
    <citation type="journal article" date="2013" name="Genetics">
        <title>The draft genome and transcriptome of Panagrellus redivivus are shaped by the harsh demands of a free-living lifestyle.</title>
        <authorList>
            <person name="Srinivasan J."/>
            <person name="Dillman A.R."/>
            <person name="Macchietto M.G."/>
            <person name="Heikkinen L."/>
            <person name="Lakso M."/>
            <person name="Fracchia K.M."/>
            <person name="Antoshechkin I."/>
            <person name="Mortazavi A."/>
            <person name="Wong G."/>
            <person name="Sternberg P.W."/>
        </authorList>
    </citation>
    <scope>NUCLEOTIDE SEQUENCE [LARGE SCALE GENOMIC DNA]</scope>
    <source>
        <strain evidence="3">MT8872</strain>
    </source>
</reference>
<keyword evidence="3" id="KW-1185">Reference proteome</keyword>
<dbReference type="Proteomes" id="UP000492821">
    <property type="component" value="Unassembled WGS sequence"/>
</dbReference>
<dbReference type="WBParaSite" id="Pan_g7038.t2">
    <property type="protein sequence ID" value="Pan_g7038.t2"/>
    <property type="gene ID" value="Pan_g7038"/>
</dbReference>
<reference evidence="4" key="2">
    <citation type="submission" date="2020-10" db="UniProtKB">
        <authorList>
            <consortium name="WormBaseParasite"/>
        </authorList>
    </citation>
    <scope>IDENTIFICATION</scope>
</reference>
<keyword evidence="2" id="KW-1133">Transmembrane helix</keyword>
<feature type="compositionally biased region" description="Basic residues" evidence="1">
    <location>
        <begin position="129"/>
        <end position="140"/>
    </location>
</feature>
<evidence type="ECO:0000313" key="3">
    <source>
        <dbReference type="Proteomes" id="UP000492821"/>
    </source>
</evidence>
<keyword evidence="2" id="KW-0812">Transmembrane</keyword>
<feature type="compositionally biased region" description="Basic and acidic residues" evidence="1">
    <location>
        <begin position="141"/>
        <end position="155"/>
    </location>
</feature>
<feature type="compositionally biased region" description="Basic and acidic residues" evidence="1">
    <location>
        <begin position="214"/>
        <end position="225"/>
    </location>
</feature>
<proteinExistence type="predicted"/>
<sequence length="254" mass="27484">MLQIALTFYYVAYGGMLLTLMMAILVGCGGKRKNREGESTPNGASNSAAPTDPANAAKGGPPGSEGNKPYKVEHSVRLSIHVPYEESEMRMPTEMDAKGDKKGDKAPSKEPTGKKKKDEKEEAEPGTQKSKKSEKKKRKKDNSEKTGCEKTKEQDGQTNKDTAKLEGSPVPEPPTPGKSGAQSSAAEKGGGTPARSPAPNKTVECTQEPEEEKDAAKAKEKETQKEKKKQNRASFKLDPTQQDPSDPDRPKKKK</sequence>
<evidence type="ECO:0000256" key="1">
    <source>
        <dbReference type="SAM" id="MobiDB-lite"/>
    </source>
</evidence>
<keyword evidence="2" id="KW-0472">Membrane</keyword>
<feature type="compositionally biased region" description="Polar residues" evidence="1">
    <location>
        <begin position="39"/>
        <end position="49"/>
    </location>
</feature>
<evidence type="ECO:0000313" key="4">
    <source>
        <dbReference type="WBParaSite" id="Pan_g7038.t2"/>
    </source>
</evidence>
<feature type="compositionally biased region" description="Basic and acidic residues" evidence="1">
    <location>
        <begin position="83"/>
        <end position="120"/>
    </location>
</feature>
<organism evidence="3 4">
    <name type="scientific">Panagrellus redivivus</name>
    <name type="common">Microworm</name>
    <dbReference type="NCBI Taxonomy" id="6233"/>
    <lineage>
        <taxon>Eukaryota</taxon>
        <taxon>Metazoa</taxon>
        <taxon>Ecdysozoa</taxon>
        <taxon>Nematoda</taxon>
        <taxon>Chromadorea</taxon>
        <taxon>Rhabditida</taxon>
        <taxon>Tylenchina</taxon>
        <taxon>Panagrolaimomorpha</taxon>
        <taxon>Panagrolaimoidea</taxon>
        <taxon>Panagrolaimidae</taxon>
        <taxon>Panagrellus</taxon>
    </lineage>
</organism>
<protein>
    <submittedName>
        <fullName evidence="4">Nucleolar protein 58-like</fullName>
    </submittedName>
</protein>
<dbReference type="AlphaFoldDB" id="A0A7E4W6N1"/>